<evidence type="ECO:0000256" key="1">
    <source>
        <dbReference type="SAM" id="MobiDB-lite"/>
    </source>
</evidence>
<protein>
    <submittedName>
        <fullName evidence="2">Kinesin-associated protein 3, variant 2</fullName>
    </submittedName>
</protein>
<dbReference type="InterPro" id="IPR016024">
    <property type="entry name" value="ARM-type_fold"/>
</dbReference>
<feature type="region of interest" description="Disordered" evidence="1">
    <location>
        <begin position="945"/>
        <end position="975"/>
    </location>
</feature>
<feature type="compositionally biased region" description="Acidic residues" evidence="1">
    <location>
        <begin position="596"/>
        <end position="612"/>
    </location>
</feature>
<name>A0A6A5DPT4_SCHHA</name>
<dbReference type="GO" id="GO:0019894">
    <property type="term" value="F:kinesin binding"/>
    <property type="evidence" value="ECO:0007669"/>
    <property type="project" value="InterPro"/>
</dbReference>
<reference evidence="2" key="2">
    <citation type="journal article" date="2019" name="Gigascience">
        <title>High-quality Schistosoma haematobium genome achieved by single-molecule and long-range sequencing.</title>
        <authorList>
            <person name="Stroehlein A.J."/>
            <person name="Korhonen P.K."/>
            <person name="Chong T.M."/>
            <person name="Lim Y.L."/>
            <person name="Chan K.G."/>
            <person name="Webster B."/>
            <person name="Rollinson D."/>
            <person name="Brindley P.J."/>
            <person name="Gasser R.B."/>
            <person name="Young N.D."/>
        </authorList>
    </citation>
    <scope>NUCLEOTIDE SEQUENCE</scope>
</reference>
<feature type="compositionally biased region" description="Basic and acidic residues" evidence="1">
    <location>
        <begin position="950"/>
        <end position="962"/>
    </location>
</feature>
<proteinExistence type="predicted"/>
<reference evidence="2" key="4">
    <citation type="journal article" date="2022" name="PLoS Pathog.">
        <title>Chromosome-level genome of Schistosoma haematobium underpins genome-wide explorations of molecular variation.</title>
        <authorList>
            <person name="Stroehlein A.J."/>
            <person name="Korhonen P.K."/>
            <person name="Lee V.V."/>
            <person name="Ralph S.A."/>
            <person name="Mentink-Kane M."/>
            <person name="You H."/>
            <person name="McManus D.P."/>
            <person name="Tchuente L.T."/>
            <person name="Stothard J.R."/>
            <person name="Kaur P."/>
            <person name="Dudchenko O."/>
            <person name="Aiden E.L."/>
            <person name="Yang B."/>
            <person name="Yang H."/>
            <person name="Emery A.M."/>
            <person name="Webster B.L."/>
            <person name="Brindley P.J."/>
            <person name="Rollinson D."/>
            <person name="Chang B.C.H."/>
            <person name="Gasser R.B."/>
            <person name="Young N.D."/>
        </authorList>
    </citation>
    <scope>NUCLEOTIDE SEQUENCE</scope>
</reference>
<dbReference type="Gene3D" id="1.25.10.10">
    <property type="entry name" value="Leucine-rich Repeat Variant"/>
    <property type="match status" value="2"/>
</dbReference>
<reference evidence="2" key="1">
    <citation type="journal article" date="2012" name="Nat. Genet.">
        <title>Whole-genome sequence of Schistosoma haematobium.</title>
        <authorList>
            <person name="Young N.D."/>
            <person name="Jex A.R."/>
            <person name="Li B."/>
            <person name="Liu S."/>
            <person name="Yang L."/>
            <person name="Xiong Z."/>
            <person name="Li Y."/>
            <person name="Cantacessi C."/>
            <person name="Hall R.S."/>
            <person name="Xu X."/>
            <person name="Chen F."/>
            <person name="Wu X."/>
            <person name="Zerlotini A."/>
            <person name="Oliveira G."/>
            <person name="Hofmann A."/>
            <person name="Zhang G."/>
            <person name="Fang X."/>
            <person name="Kang Y."/>
            <person name="Campbell B.E."/>
            <person name="Loukas A."/>
            <person name="Ranganathan S."/>
            <person name="Rollinson D."/>
            <person name="Rinaldi G."/>
            <person name="Brindley P.J."/>
            <person name="Yang H."/>
            <person name="Wang J."/>
            <person name="Wang J."/>
            <person name="Gasser R.B."/>
        </authorList>
    </citation>
    <scope>NUCLEOTIDE SEQUENCE</scope>
</reference>
<dbReference type="GO" id="GO:0035869">
    <property type="term" value="C:ciliary transition zone"/>
    <property type="evidence" value="ECO:0007669"/>
    <property type="project" value="TreeGrafter"/>
</dbReference>
<organism evidence="2 3">
    <name type="scientific">Schistosoma haematobium</name>
    <name type="common">Blood fluke</name>
    <dbReference type="NCBI Taxonomy" id="6185"/>
    <lineage>
        <taxon>Eukaryota</taxon>
        <taxon>Metazoa</taxon>
        <taxon>Spiralia</taxon>
        <taxon>Lophotrochozoa</taxon>
        <taxon>Platyhelminthes</taxon>
        <taxon>Trematoda</taxon>
        <taxon>Digenea</taxon>
        <taxon>Strigeidida</taxon>
        <taxon>Schistosomatoidea</taxon>
        <taxon>Schistosomatidae</taxon>
        <taxon>Schistosoma</taxon>
    </lineage>
</organism>
<dbReference type="GO" id="GO:0007018">
    <property type="term" value="P:microtubule-based movement"/>
    <property type="evidence" value="ECO:0007669"/>
    <property type="project" value="TreeGrafter"/>
</dbReference>
<dbReference type="EMBL" id="AMPZ03000002">
    <property type="protein sequence ID" value="KAH9590646.1"/>
    <property type="molecule type" value="Genomic_DNA"/>
</dbReference>
<dbReference type="Pfam" id="PF05804">
    <property type="entry name" value="KAP"/>
    <property type="match status" value="3"/>
</dbReference>
<dbReference type="SMART" id="SM00185">
    <property type="entry name" value="ARM"/>
    <property type="match status" value="3"/>
</dbReference>
<dbReference type="Proteomes" id="UP000471633">
    <property type="component" value="Unassembled WGS sequence"/>
</dbReference>
<sequence>MVEDAKFLKRKIRAGSIDVHPTEKALVVHYETEATILGELGNPMVGDRKESQKIIRVRNLNENTNIPELAKKIISSCKLISENKYPQVEHLLKYLLKRKETKKVKNQKPSIISETLADPGAFDSTEINEIAHLTELEDYLELLYEGIPEKLRASALILQLARNSDNLEELFQNETLVGALARVLREDWKKSTDLATNIAYIFFCFSSFSNFHGVILHFKIGALIMTIIDHELKKYDLWVEELERKHKLSNNKSETSLTTDGKSLVDEAQNNYETSFLKYKSLVRKQEQLFRVSFYLLLNISEDINVEIKMHNKGIVSMICKCLNRDNFELLILLVSFLKKLSIFSENKDEMLKNGIIDRLSKILCRPEEDLVNLCLRLLYNLSFDTSARLEMVSKGVLNKIVGLLENTQHQPVALYILYHLTTEAQSRPAFVNTHCLSFLKKLILENPEEKSDLIPMALGINLVLDNQCANAMLGEGRCFKLMSKRAIKFRDQLIMKLLRNATQNNDLLKLKMVDFLPELLKIVTEEKPFLMNTPRNLYSSTKATRYDKLKVSSKKQLNTEALNSKTNQNNTSSLLENRLKMKIHKTDDVINGVCNEDDDNDNEKDDDDDENEFRKKEDFKFECLGCLANLNLKDIQYSKVITEFSLLKWIKSQLESVHVQKSNDFLSTTFEVNNGFGPIFSSPMLPNHLEDDEILEIVRMLSAICQDPDAGKMVIEAGVVHNLIGLLNVKQEDDEIVFQIVYTFFQLTFHESTRNLLVKTTQAVAYLVDLMHDKNADIRKLCDITLDIVCEYESDWRIRIQTERFRWHNSQWLEMIDTATKPSLLDNSDSTTEAALAAVLGVGHARSQYHSNLLTDDDLNNIVNGDDNDNRGYFGMGLDIDDAAAFLMSLSSNNEGRKRSSGSENILHIPFENNNYMNHLNMLCPDMYGGVNFLSNERVSPGMTVNSHYDSDSDTTQKESGSRNTDYENDIQEDKIPSSGLEYFNARNNIINKVKK</sequence>
<evidence type="ECO:0000313" key="3">
    <source>
        <dbReference type="Proteomes" id="UP000471633"/>
    </source>
</evidence>
<dbReference type="PANTHER" id="PTHR15605:SF2">
    <property type="entry name" value="KINESIN-ASSOCIATED PROTEIN 3"/>
    <property type="match status" value="1"/>
</dbReference>
<evidence type="ECO:0000313" key="2">
    <source>
        <dbReference type="EMBL" id="KAH9590646.1"/>
    </source>
</evidence>
<comment type="caution">
    <text evidence="2">The sequence shown here is derived from an EMBL/GenBank/DDBJ whole genome shotgun (WGS) entry which is preliminary data.</text>
</comment>
<gene>
    <name evidence="2" type="primary">KIFAP3_1</name>
    <name evidence="2" type="ORF">MS3_00003245</name>
</gene>
<dbReference type="SUPFAM" id="SSF48371">
    <property type="entry name" value="ARM repeat"/>
    <property type="match status" value="1"/>
</dbReference>
<accession>A0A6A5DPT4</accession>
<feature type="region of interest" description="Disordered" evidence="1">
    <location>
        <begin position="593"/>
        <end position="612"/>
    </location>
</feature>
<dbReference type="GO" id="GO:0016939">
    <property type="term" value="C:kinesin II complex"/>
    <property type="evidence" value="ECO:0007669"/>
    <property type="project" value="TreeGrafter"/>
</dbReference>
<dbReference type="RefSeq" id="XP_035588573.1">
    <property type="nucleotide sequence ID" value="XM_035732106.2"/>
</dbReference>
<dbReference type="InterPro" id="IPR011989">
    <property type="entry name" value="ARM-like"/>
</dbReference>
<dbReference type="GeneID" id="24593436"/>
<dbReference type="GO" id="GO:0005930">
    <property type="term" value="C:axoneme"/>
    <property type="evidence" value="ECO:0007669"/>
    <property type="project" value="TreeGrafter"/>
</dbReference>
<dbReference type="AlphaFoldDB" id="A0A6A5DPT4"/>
<dbReference type="OrthoDB" id="10265679at2759"/>
<dbReference type="SMART" id="SM01297">
    <property type="entry name" value="KAP"/>
    <property type="match status" value="1"/>
</dbReference>
<dbReference type="GO" id="GO:0044782">
    <property type="term" value="P:cilium organization"/>
    <property type="evidence" value="ECO:0007669"/>
    <property type="project" value="TreeGrafter"/>
</dbReference>
<dbReference type="InterPro" id="IPR000225">
    <property type="entry name" value="Armadillo"/>
</dbReference>
<keyword evidence="3" id="KW-1185">Reference proteome</keyword>
<dbReference type="PANTHER" id="PTHR15605">
    <property type="entry name" value="KINESIN-ASSOCIATED PROTEINS"/>
    <property type="match status" value="1"/>
</dbReference>
<dbReference type="InterPro" id="IPR008658">
    <property type="entry name" value="KAP3"/>
</dbReference>
<dbReference type="CTD" id="24593436"/>
<dbReference type="KEGG" id="shx:MS3_00003245"/>
<reference evidence="2" key="3">
    <citation type="submission" date="2021-06" db="EMBL/GenBank/DDBJ databases">
        <title>Chromosome-level genome assembly for S. haematobium.</title>
        <authorList>
            <person name="Stroehlein A.J."/>
        </authorList>
    </citation>
    <scope>NUCLEOTIDE SEQUENCE</scope>
</reference>